<dbReference type="Proteomes" id="UP000030765">
    <property type="component" value="Unassembled WGS sequence"/>
</dbReference>
<dbReference type="OMA" id="IDYIVLC"/>
<keyword evidence="1" id="KW-0812">Transmembrane</keyword>
<protein>
    <submittedName>
        <fullName evidence="2">AGAP008779-PA-like protein</fullName>
    </submittedName>
</protein>
<keyword evidence="1" id="KW-1133">Transmembrane helix</keyword>
<accession>A0A084VMS7</accession>
<name>A0A084VMS7_ANOSI</name>
<dbReference type="EMBL" id="ATLV01014624">
    <property type="status" value="NOT_ANNOTATED_CDS"/>
    <property type="molecule type" value="Genomic_DNA"/>
</dbReference>
<evidence type="ECO:0000313" key="3">
    <source>
        <dbReference type="EnsemblMetazoa" id="ASIC006622-PA"/>
    </source>
</evidence>
<dbReference type="AlphaFoldDB" id="A0A084VMS7"/>
<dbReference type="EMBL" id="KE524975">
    <property type="protein sequence ID" value="KFB39271.1"/>
    <property type="molecule type" value="Genomic_DNA"/>
</dbReference>
<evidence type="ECO:0000256" key="1">
    <source>
        <dbReference type="SAM" id="Phobius"/>
    </source>
</evidence>
<dbReference type="EnsemblMetazoa" id="ASIC006622-RA">
    <property type="protein sequence ID" value="ASIC006622-PA"/>
    <property type="gene ID" value="ASIC006622"/>
</dbReference>
<gene>
    <name evidence="2" type="ORF">ZHAS_00006622</name>
</gene>
<keyword evidence="1" id="KW-0472">Membrane</keyword>
<sequence length="209" mass="24184">MVFVFRFFRTKIGKLHEFLLRNSKRFLISSLLLGLATGTLHWLSIRYPALPMQLQENLRTFPVQITFCTLSLLSIGIMLSVGLYKRHLEAKARQVRFAIRQRYVDYIMLCLMVSVANSGRRHLQSPDKEGLTVAQLECYRQEIETAINRFRVRARKLLHEPPSSVTSSTPFLERYFRLDGEHFGEEILALKRDTNSLVNVPAIKGLLDC</sequence>
<keyword evidence="4" id="KW-1185">Reference proteome</keyword>
<reference evidence="3" key="2">
    <citation type="submission" date="2020-05" db="UniProtKB">
        <authorList>
            <consortium name="EnsemblMetazoa"/>
        </authorList>
    </citation>
    <scope>IDENTIFICATION</scope>
</reference>
<dbReference type="OrthoDB" id="7730465at2759"/>
<feature type="transmembrane region" description="Helical" evidence="1">
    <location>
        <begin position="26"/>
        <end position="43"/>
    </location>
</feature>
<evidence type="ECO:0000313" key="4">
    <source>
        <dbReference type="Proteomes" id="UP000030765"/>
    </source>
</evidence>
<dbReference type="VEuPathDB" id="VectorBase:ASIS008187"/>
<dbReference type="VEuPathDB" id="VectorBase:ASIC006622"/>
<proteinExistence type="predicted"/>
<reference evidence="2 4" key="1">
    <citation type="journal article" date="2014" name="BMC Genomics">
        <title>Genome sequence of Anopheles sinensis provides insight into genetics basis of mosquito competence for malaria parasites.</title>
        <authorList>
            <person name="Zhou D."/>
            <person name="Zhang D."/>
            <person name="Ding G."/>
            <person name="Shi L."/>
            <person name="Hou Q."/>
            <person name="Ye Y."/>
            <person name="Xu Y."/>
            <person name="Zhou H."/>
            <person name="Xiong C."/>
            <person name="Li S."/>
            <person name="Yu J."/>
            <person name="Hong S."/>
            <person name="Yu X."/>
            <person name="Zou P."/>
            <person name="Chen C."/>
            <person name="Chang X."/>
            <person name="Wang W."/>
            <person name="Lv Y."/>
            <person name="Sun Y."/>
            <person name="Ma L."/>
            <person name="Shen B."/>
            <person name="Zhu C."/>
        </authorList>
    </citation>
    <scope>NUCLEOTIDE SEQUENCE [LARGE SCALE GENOMIC DNA]</scope>
</reference>
<organism evidence="2">
    <name type="scientific">Anopheles sinensis</name>
    <name type="common">Mosquito</name>
    <dbReference type="NCBI Taxonomy" id="74873"/>
    <lineage>
        <taxon>Eukaryota</taxon>
        <taxon>Metazoa</taxon>
        <taxon>Ecdysozoa</taxon>
        <taxon>Arthropoda</taxon>
        <taxon>Hexapoda</taxon>
        <taxon>Insecta</taxon>
        <taxon>Pterygota</taxon>
        <taxon>Neoptera</taxon>
        <taxon>Endopterygota</taxon>
        <taxon>Diptera</taxon>
        <taxon>Nematocera</taxon>
        <taxon>Culicoidea</taxon>
        <taxon>Culicidae</taxon>
        <taxon>Anophelinae</taxon>
        <taxon>Anopheles</taxon>
    </lineage>
</organism>
<evidence type="ECO:0000313" key="2">
    <source>
        <dbReference type="EMBL" id="KFB39271.1"/>
    </source>
</evidence>
<feature type="transmembrane region" description="Helical" evidence="1">
    <location>
        <begin position="63"/>
        <end position="83"/>
    </location>
</feature>